<dbReference type="OrthoDB" id="2013972at2759"/>
<reference evidence="1 2" key="1">
    <citation type="journal article" date="2018" name="Front. Microbiol.">
        <title>Genome-Wide Analysis of Corynespora cassiicola Leaf Fall Disease Putative Effectors.</title>
        <authorList>
            <person name="Lopez D."/>
            <person name="Ribeiro S."/>
            <person name="Label P."/>
            <person name="Fumanal B."/>
            <person name="Venisse J.S."/>
            <person name="Kohler A."/>
            <person name="de Oliveira R.R."/>
            <person name="Labutti K."/>
            <person name="Lipzen A."/>
            <person name="Lail K."/>
            <person name="Bauer D."/>
            <person name="Ohm R.A."/>
            <person name="Barry K.W."/>
            <person name="Spatafora J."/>
            <person name="Grigoriev I.V."/>
            <person name="Martin F.M."/>
            <person name="Pujade-Renaud V."/>
        </authorList>
    </citation>
    <scope>NUCLEOTIDE SEQUENCE [LARGE SCALE GENOMIC DNA]</scope>
    <source>
        <strain evidence="1 2">Philippines</strain>
    </source>
</reference>
<dbReference type="GO" id="GO:0008168">
    <property type="term" value="F:methyltransferase activity"/>
    <property type="evidence" value="ECO:0007669"/>
    <property type="project" value="UniProtKB-KW"/>
</dbReference>
<name>A0A2T2PAS1_CORCC</name>
<evidence type="ECO:0000313" key="2">
    <source>
        <dbReference type="Proteomes" id="UP000240883"/>
    </source>
</evidence>
<protein>
    <submittedName>
        <fullName evidence="1">S-adenosyl-L-methionine-dependent methyltransferase</fullName>
    </submittedName>
</protein>
<sequence length="221" mass="25180">MDFAEQNPNSKVIGTDLSPIQPTYVPINCSFEIADAEDEWTFSRPFDYIHGRALLSCFTDPRAMIQKAFDALAPGGYLELQDGLFPFLFMDPQPPPSHPLQVFLANALEASVRSGRPWNNAQHYRRWMVELGFEDVVEKRCNWPCGTWAKGDKAKKLGVYFQEDLSHALEPICMKLFVKVLGWSEDGVRLFLRDLLPTLGARKVYLYETVLFVYGRKPLAA</sequence>
<dbReference type="PANTHER" id="PTHR43591:SF102">
    <property type="entry name" value="S-ADENOSYL-L-METHIONINE-DEPENDENT METHYLTRANSFERASE"/>
    <property type="match status" value="1"/>
</dbReference>
<keyword evidence="1" id="KW-0808">Transferase</keyword>
<dbReference type="Pfam" id="PF13489">
    <property type="entry name" value="Methyltransf_23"/>
    <property type="match status" value="1"/>
</dbReference>
<dbReference type="Gene3D" id="3.40.50.150">
    <property type="entry name" value="Vaccinia Virus protein VP39"/>
    <property type="match status" value="1"/>
</dbReference>
<proteinExistence type="predicted"/>
<gene>
    <name evidence="1" type="ORF">BS50DRAFT_671075</name>
</gene>
<dbReference type="CDD" id="cd02440">
    <property type="entry name" value="AdoMet_MTases"/>
    <property type="match status" value="1"/>
</dbReference>
<dbReference type="PANTHER" id="PTHR43591">
    <property type="entry name" value="METHYLTRANSFERASE"/>
    <property type="match status" value="1"/>
</dbReference>
<keyword evidence="2" id="KW-1185">Reference proteome</keyword>
<dbReference type="STRING" id="1448308.A0A2T2PAS1"/>
<accession>A0A2T2PAS1</accession>
<dbReference type="SUPFAM" id="SSF53335">
    <property type="entry name" value="S-adenosyl-L-methionine-dependent methyltransferases"/>
    <property type="match status" value="1"/>
</dbReference>
<dbReference type="EMBL" id="KZ678128">
    <property type="protein sequence ID" value="PSN74755.1"/>
    <property type="molecule type" value="Genomic_DNA"/>
</dbReference>
<evidence type="ECO:0000313" key="1">
    <source>
        <dbReference type="EMBL" id="PSN74755.1"/>
    </source>
</evidence>
<dbReference type="AlphaFoldDB" id="A0A2T2PAS1"/>
<dbReference type="GO" id="GO:0032259">
    <property type="term" value="P:methylation"/>
    <property type="evidence" value="ECO:0007669"/>
    <property type="project" value="UniProtKB-KW"/>
</dbReference>
<dbReference type="Proteomes" id="UP000240883">
    <property type="component" value="Unassembled WGS sequence"/>
</dbReference>
<organism evidence="1 2">
    <name type="scientific">Corynespora cassiicola Philippines</name>
    <dbReference type="NCBI Taxonomy" id="1448308"/>
    <lineage>
        <taxon>Eukaryota</taxon>
        <taxon>Fungi</taxon>
        <taxon>Dikarya</taxon>
        <taxon>Ascomycota</taxon>
        <taxon>Pezizomycotina</taxon>
        <taxon>Dothideomycetes</taxon>
        <taxon>Pleosporomycetidae</taxon>
        <taxon>Pleosporales</taxon>
        <taxon>Corynesporascaceae</taxon>
        <taxon>Corynespora</taxon>
    </lineage>
</organism>
<keyword evidence="1" id="KW-0489">Methyltransferase</keyword>
<dbReference type="InterPro" id="IPR029063">
    <property type="entry name" value="SAM-dependent_MTases_sf"/>
</dbReference>